<accession>A0AAV4DDH9</accession>
<comment type="caution">
    <text evidence="1">The sequence shown here is derived from an EMBL/GenBank/DDBJ whole genome shotgun (WGS) entry which is preliminary data.</text>
</comment>
<gene>
    <name evidence="1" type="ORF">PoB_006850500</name>
</gene>
<reference evidence="1 2" key="1">
    <citation type="journal article" date="2021" name="Elife">
        <title>Chloroplast acquisition without the gene transfer in kleptoplastic sea slugs, Plakobranchus ocellatus.</title>
        <authorList>
            <person name="Maeda T."/>
            <person name="Takahashi S."/>
            <person name="Yoshida T."/>
            <person name="Shimamura S."/>
            <person name="Takaki Y."/>
            <person name="Nagai Y."/>
            <person name="Toyoda A."/>
            <person name="Suzuki Y."/>
            <person name="Arimoto A."/>
            <person name="Ishii H."/>
            <person name="Satoh N."/>
            <person name="Nishiyama T."/>
            <person name="Hasebe M."/>
            <person name="Maruyama T."/>
            <person name="Minagawa J."/>
            <person name="Obokata J."/>
            <person name="Shigenobu S."/>
        </authorList>
    </citation>
    <scope>NUCLEOTIDE SEQUENCE [LARGE SCALE GENOMIC DNA]</scope>
</reference>
<dbReference type="EMBL" id="BLXT01007741">
    <property type="protein sequence ID" value="GFO42000.1"/>
    <property type="molecule type" value="Genomic_DNA"/>
</dbReference>
<proteinExistence type="predicted"/>
<sequence length="112" mass="12820">MSVQPSVKWGAFVLGMAVFAQQLQRYMTLGLPSRTILSHRDILWGQKVLDSLKIACTELYSCGCYIKANKFHNILAKLKLGRVRMMPFLPQLSSHFTTWKESSVVLHHMIKL</sequence>
<dbReference type="Proteomes" id="UP000735302">
    <property type="component" value="Unassembled WGS sequence"/>
</dbReference>
<dbReference type="AlphaFoldDB" id="A0AAV4DDH9"/>
<protein>
    <submittedName>
        <fullName evidence="1">Uncharacterized protein</fullName>
    </submittedName>
</protein>
<evidence type="ECO:0000313" key="1">
    <source>
        <dbReference type="EMBL" id="GFO42000.1"/>
    </source>
</evidence>
<evidence type="ECO:0000313" key="2">
    <source>
        <dbReference type="Proteomes" id="UP000735302"/>
    </source>
</evidence>
<keyword evidence="2" id="KW-1185">Reference proteome</keyword>
<organism evidence="1 2">
    <name type="scientific">Plakobranchus ocellatus</name>
    <dbReference type="NCBI Taxonomy" id="259542"/>
    <lineage>
        <taxon>Eukaryota</taxon>
        <taxon>Metazoa</taxon>
        <taxon>Spiralia</taxon>
        <taxon>Lophotrochozoa</taxon>
        <taxon>Mollusca</taxon>
        <taxon>Gastropoda</taxon>
        <taxon>Heterobranchia</taxon>
        <taxon>Euthyneura</taxon>
        <taxon>Panpulmonata</taxon>
        <taxon>Sacoglossa</taxon>
        <taxon>Placobranchoidea</taxon>
        <taxon>Plakobranchidae</taxon>
        <taxon>Plakobranchus</taxon>
    </lineage>
</organism>
<name>A0AAV4DDH9_9GAST</name>